<protein>
    <submittedName>
        <fullName evidence="1">Uncharacterized protein</fullName>
    </submittedName>
</protein>
<evidence type="ECO:0000313" key="1">
    <source>
        <dbReference type="EMBL" id="JAH49914.1"/>
    </source>
</evidence>
<sequence length="61" mass="7215">MRLVLPILYHSQHFLIWYGYSEKSTQCSEHPVLLWDPVRKQICLKECLWADSFCCGLIMAL</sequence>
<proteinExistence type="predicted"/>
<reference evidence="1" key="2">
    <citation type="journal article" date="2015" name="Fish Shellfish Immunol.">
        <title>Early steps in the European eel (Anguilla anguilla)-Vibrio vulnificus interaction in the gills: Role of the RtxA13 toxin.</title>
        <authorList>
            <person name="Callol A."/>
            <person name="Pajuelo D."/>
            <person name="Ebbesson L."/>
            <person name="Teles M."/>
            <person name="MacKenzie S."/>
            <person name="Amaro C."/>
        </authorList>
    </citation>
    <scope>NUCLEOTIDE SEQUENCE</scope>
</reference>
<dbReference type="AlphaFoldDB" id="A0A0E9T8B6"/>
<name>A0A0E9T8B6_ANGAN</name>
<accession>A0A0E9T8B6</accession>
<dbReference type="EMBL" id="GBXM01058663">
    <property type="protein sequence ID" value="JAH49914.1"/>
    <property type="molecule type" value="Transcribed_RNA"/>
</dbReference>
<reference evidence="1" key="1">
    <citation type="submission" date="2014-11" db="EMBL/GenBank/DDBJ databases">
        <authorList>
            <person name="Amaro Gonzalez C."/>
        </authorList>
    </citation>
    <scope>NUCLEOTIDE SEQUENCE</scope>
</reference>
<organism evidence="1">
    <name type="scientific">Anguilla anguilla</name>
    <name type="common">European freshwater eel</name>
    <name type="synonym">Muraena anguilla</name>
    <dbReference type="NCBI Taxonomy" id="7936"/>
    <lineage>
        <taxon>Eukaryota</taxon>
        <taxon>Metazoa</taxon>
        <taxon>Chordata</taxon>
        <taxon>Craniata</taxon>
        <taxon>Vertebrata</taxon>
        <taxon>Euteleostomi</taxon>
        <taxon>Actinopterygii</taxon>
        <taxon>Neopterygii</taxon>
        <taxon>Teleostei</taxon>
        <taxon>Anguilliformes</taxon>
        <taxon>Anguillidae</taxon>
        <taxon>Anguilla</taxon>
    </lineage>
</organism>